<keyword evidence="14" id="KW-1185">Reference proteome</keyword>
<evidence type="ECO:0000256" key="12">
    <source>
        <dbReference type="RuleBase" id="RU000382"/>
    </source>
</evidence>
<evidence type="ECO:0000313" key="13">
    <source>
        <dbReference type="EnsemblMetazoa" id="G4904.1:cds"/>
    </source>
</evidence>
<evidence type="ECO:0000256" key="9">
    <source>
        <dbReference type="ARBA" id="ARBA00040968"/>
    </source>
</evidence>
<dbReference type="GO" id="GO:0005737">
    <property type="term" value="C:cytoplasm"/>
    <property type="evidence" value="ECO:0007669"/>
    <property type="project" value="TreeGrafter"/>
</dbReference>
<evidence type="ECO:0000256" key="2">
    <source>
        <dbReference type="ARBA" id="ARBA00009533"/>
    </source>
</evidence>
<keyword evidence="5" id="KW-0210">Decarboxylase</keyword>
<dbReference type="GO" id="GO:0019752">
    <property type="term" value="P:carboxylic acid metabolic process"/>
    <property type="evidence" value="ECO:0007669"/>
    <property type="project" value="InterPro"/>
</dbReference>
<dbReference type="InterPro" id="IPR002129">
    <property type="entry name" value="PyrdxlP-dep_de-COase"/>
</dbReference>
<dbReference type="CDD" id="cd06450">
    <property type="entry name" value="DOPA_deC_like"/>
    <property type="match status" value="1"/>
</dbReference>
<dbReference type="PANTHER" id="PTHR11999:SF167">
    <property type="entry name" value="AROMATIC-L-AMINO-ACID DECARBOXYLASE"/>
    <property type="match status" value="1"/>
</dbReference>
<comment type="similarity">
    <text evidence="2 12">Belongs to the group II decarboxylase family.</text>
</comment>
<evidence type="ECO:0000256" key="4">
    <source>
        <dbReference type="ARBA" id="ARBA00022584"/>
    </source>
</evidence>
<dbReference type="Pfam" id="PF00282">
    <property type="entry name" value="Pyridoxal_deC"/>
    <property type="match status" value="1"/>
</dbReference>
<evidence type="ECO:0000256" key="3">
    <source>
        <dbReference type="ARBA" id="ARBA00011738"/>
    </source>
</evidence>
<dbReference type="Proteomes" id="UP000005408">
    <property type="component" value="Unassembled WGS sequence"/>
</dbReference>
<keyword evidence="7 12" id="KW-0456">Lyase</keyword>
<dbReference type="GO" id="GO:0042427">
    <property type="term" value="P:serotonin biosynthetic process"/>
    <property type="evidence" value="ECO:0007669"/>
    <property type="project" value="TreeGrafter"/>
</dbReference>
<evidence type="ECO:0000256" key="11">
    <source>
        <dbReference type="PIRSR" id="PIRSR602129-50"/>
    </source>
</evidence>
<dbReference type="PANTHER" id="PTHR11999">
    <property type="entry name" value="GROUP II PYRIDOXAL-5-PHOSPHATE DECARBOXYLASE"/>
    <property type="match status" value="1"/>
</dbReference>
<proteinExistence type="inferred from homology"/>
<evidence type="ECO:0000256" key="6">
    <source>
        <dbReference type="ARBA" id="ARBA00022898"/>
    </source>
</evidence>
<dbReference type="AlphaFoldDB" id="A0A8W8N1I0"/>
<evidence type="ECO:0000313" key="14">
    <source>
        <dbReference type="Proteomes" id="UP000005408"/>
    </source>
</evidence>
<dbReference type="GeneID" id="105339411"/>
<comment type="cofactor">
    <cofactor evidence="1 11 12">
        <name>pyridoxal 5'-phosphate</name>
        <dbReference type="ChEBI" id="CHEBI:597326"/>
    </cofactor>
</comment>
<dbReference type="Gene3D" id="3.90.1150.10">
    <property type="entry name" value="Aspartate Aminotransferase, domain 1"/>
    <property type="match status" value="1"/>
</dbReference>
<dbReference type="KEGG" id="crg:105339411"/>
<feature type="modified residue" description="N6-(pyridoxal phosphate)lysine" evidence="11">
    <location>
        <position position="303"/>
    </location>
</feature>
<dbReference type="EnsemblMetazoa" id="G4904.1">
    <property type="protein sequence ID" value="G4904.1:cds"/>
    <property type="gene ID" value="G4904"/>
</dbReference>
<evidence type="ECO:0000256" key="1">
    <source>
        <dbReference type="ARBA" id="ARBA00001933"/>
    </source>
</evidence>
<dbReference type="FunFam" id="3.40.640.10:FF:000025">
    <property type="entry name" value="Histidine decarboxylase"/>
    <property type="match status" value="1"/>
</dbReference>
<accession>A0A8W8N1I0</accession>
<dbReference type="Gene3D" id="3.40.640.10">
    <property type="entry name" value="Type I PLP-dependent aspartate aminotransferase-like (Major domain)"/>
    <property type="match status" value="1"/>
</dbReference>
<evidence type="ECO:0000256" key="8">
    <source>
        <dbReference type="ARBA" id="ARBA00038886"/>
    </source>
</evidence>
<dbReference type="SMR" id="A0A8W8N1I0"/>
<dbReference type="SUPFAM" id="SSF53383">
    <property type="entry name" value="PLP-dependent transferases"/>
    <property type="match status" value="1"/>
</dbReference>
<comment type="subunit">
    <text evidence="3">Homodimer.</text>
</comment>
<dbReference type="GO" id="GO:0042423">
    <property type="term" value="P:catecholamine biosynthetic process"/>
    <property type="evidence" value="ECO:0007669"/>
    <property type="project" value="UniProtKB-KW"/>
</dbReference>
<protein>
    <recommendedName>
        <fullName evidence="9">Aromatic-L-amino-acid decarboxylase</fullName>
        <ecNumber evidence="8">4.1.1.28</ecNumber>
    </recommendedName>
    <alternativeName>
        <fullName evidence="10">DOPA decarboxylase</fullName>
    </alternativeName>
</protein>
<dbReference type="InterPro" id="IPR015422">
    <property type="entry name" value="PyrdxlP-dep_Trfase_small"/>
</dbReference>
<dbReference type="Gene3D" id="1.20.1340.10">
    <property type="entry name" value="dopa decarboxylase, N-terminal domain"/>
    <property type="match status" value="1"/>
</dbReference>
<evidence type="ECO:0000256" key="7">
    <source>
        <dbReference type="ARBA" id="ARBA00023239"/>
    </source>
</evidence>
<sequence>MNAEDFRKYGRKMVDYIADYLENIREREVVHKVTPGYLKKRLPDEAPENPEDFEEVFKDIEKFIMPGVTHWHSPYFHGYFAAGNTYPSILGDMLSDAIGCIGFSWAASPACTELEVITTDWLGKMLALPEEFLHCGPGNGGGVIQSTASETTFLCLLAARNKIVDKIKKENPDIREKDILPRLVGYCTDQGNSSVHRSALLGAVKMHKLESDENLSLRGDTLKEAIERDKNDGLIPFFLCASLGTTGTCAFDNLEEIGPICEAEHIWMHIDAAYAGSAFVCPEYRHYMKGIQYAETFSVNPHKWMLINFDLSVMWIKNSSYLVDAFNVDPIYLRHTNEGKVPDYRHWQIPLGRRFRSLKLWFMLRSYGVSGVQKYIRKHCQLAKEFEKLILDDGRFEITSKTVMGLVCFRLKKGNKLTELLLSEILEDGRIYMIPALCRDVYFLRLAVVAERTTSEDIRFSFEVIKTCADKVLRSSGDFKEDEPVFVDIDLSRKKPTQPSKIKTHK</sequence>
<evidence type="ECO:0000256" key="5">
    <source>
        <dbReference type="ARBA" id="ARBA00022793"/>
    </source>
</evidence>
<reference evidence="13" key="1">
    <citation type="submission" date="2022-08" db="UniProtKB">
        <authorList>
            <consortium name="EnsemblMetazoa"/>
        </authorList>
    </citation>
    <scope>IDENTIFICATION</scope>
    <source>
        <strain evidence="13">05x7-T-G4-1.051#20</strain>
    </source>
</reference>
<dbReference type="InterPro" id="IPR015421">
    <property type="entry name" value="PyrdxlP-dep_Trfase_major"/>
</dbReference>
<dbReference type="RefSeq" id="XP_034301390.1">
    <property type="nucleotide sequence ID" value="XM_034445499.2"/>
</dbReference>
<evidence type="ECO:0000256" key="10">
    <source>
        <dbReference type="ARBA" id="ARBA00041275"/>
    </source>
</evidence>
<name>A0A8W8N1I0_MAGGI</name>
<dbReference type="InterPro" id="IPR015424">
    <property type="entry name" value="PyrdxlP-dep_Trfase"/>
</dbReference>
<dbReference type="GO" id="GO:0006520">
    <property type="term" value="P:amino acid metabolic process"/>
    <property type="evidence" value="ECO:0007669"/>
    <property type="project" value="InterPro"/>
</dbReference>
<keyword evidence="6 11" id="KW-0663">Pyridoxal phosphate</keyword>
<organism evidence="13 14">
    <name type="scientific">Magallana gigas</name>
    <name type="common">Pacific oyster</name>
    <name type="synonym">Crassostrea gigas</name>
    <dbReference type="NCBI Taxonomy" id="29159"/>
    <lineage>
        <taxon>Eukaryota</taxon>
        <taxon>Metazoa</taxon>
        <taxon>Spiralia</taxon>
        <taxon>Lophotrochozoa</taxon>
        <taxon>Mollusca</taxon>
        <taxon>Bivalvia</taxon>
        <taxon>Autobranchia</taxon>
        <taxon>Pteriomorphia</taxon>
        <taxon>Ostreida</taxon>
        <taxon>Ostreoidea</taxon>
        <taxon>Ostreidae</taxon>
        <taxon>Magallana</taxon>
    </lineage>
</organism>
<dbReference type="GO" id="GO:0004058">
    <property type="term" value="F:aromatic-L-amino-acid decarboxylase activity"/>
    <property type="evidence" value="ECO:0007669"/>
    <property type="project" value="UniProtKB-EC"/>
</dbReference>
<dbReference type="EC" id="4.1.1.28" evidence="8"/>
<keyword evidence="4" id="KW-0127">Catecholamine biosynthesis</keyword>
<dbReference type="FunFam" id="1.20.1340.10:FF:000001">
    <property type="entry name" value="Histidine decarboxylase"/>
    <property type="match status" value="1"/>
</dbReference>
<dbReference type="GO" id="GO:0030170">
    <property type="term" value="F:pyridoxal phosphate binding"/>
    <property type="evidence" value="ECO:0007669"/>
    <property type="project" value="InterPro"/>
</dbReference>
<dbReference type="InterPro" id="IPR010977">
    <property type="entry name" value="Aromatic_deC"/>
</dbReference>
<dbReference type="PRINTS" id="PR00800">
    <property type="entry name" value="YHDCRBOXLASE"/>
</dbReference>